<dbReference type="EMBL" id="JAANNP010000001">
    <property type="protein sequence ID" value="NHC12743.1"/>
    <property type="molecule type" value="Genomic_DNA"/>
</dbReference>
<dbReference type="PRINTS" id="PR00088">
    <property type="entry name" value="HAEMOXYGNASE"/>
</dbReference>
<dbReference type="PANTHER" id="PTHR10720">
    <property type="entry name" value="HEME OXYGENASE"/>
    <property type="match status" value="1"/>
</dbReference>
<evidence type="ECO:0000313" key="6">
    <source>
        <dbReference type="Proteomes" id="UP000800981"/>
    </source>
</evidence>
<organism evidence="5 6">
    <name type="scientific">Motilibacter deserti</name>
    <dbReference type="NCBI Taxonomy" id="2714956"/>
    <lineage>
        <taxon>Bacteria</taxon>
        <taxon>Bacillati</taxon>
        <taxon>Actinomycetota</taxon>
        <taxon>Actinomycetes</taxon>
        <taxon>Motilibacterales</taxon>
        <taxon>Motilibacteraceae</taxon>
        <taxon>Motilibacter</taxon>
    </lineage>
</organism>
<evidence type="ECO:0000313" key="5">
    <source>
        <dbReference type="EMBL" id="NHC12743.1"/>
    </source>
</evidence>
<keyword evidence="3" id="KW-0408">Iron</keyword>
<dbReference type="InterPro" id="IPR016084">
    <property type="entry name" value="Haem_Oase-like_multi-hlx"/>
</dbReference>
<protein>
    <submittedName>
        <fullName evidence="5">Biliverdin-producing heme oxygenase</fullName>
    </submittedName>
</protein>
<dbReference type="PIRSF" id="PIRSF000343">
    <property type="entry name" value="Haem_Oase"/>
    <property type="match status" value="1"/>
</dbReference>
<dbReference type="RefSeq" id="WP_166277595.1">
    <property type="nucleotide sequence ID" value="NZ_JAANNP010000001.1"/>
</dbReference>
<accession>A0ABX0GQJ4</accession>
<proteinExistence type="predicted"/>
<feature type="region of interest" description="Disordered" evidence="4">
    <location>
        <begin position="1"/>
        <end position="35"/>
    </location>
</feature>
<dbReference type="CDD" id="cd19165">
    <property type="entry name" value="HemeO"/>
    <property type="match status" value="1"/>
</dbReference>
<feature type="compositionally biased region" description="Low complexity" evidence="4">
    <location>
        <begin position="1"/>
        <end position="17"/>
    </location>
</feature>
<evidence type="ECO:0000256" key="4">
    <source>
        <dbReference type="SAM" id="MobiDB-lite"/>
    </source>
</evidence>
<name>A0ABX0GQJ4_9ACTN</name>
<comment type="caution">
    <text evidence="5">The sequence shown here is derived from an EMBL/GenBank/DDBJ whole genome shotgun (WGS) entry which is preliminary data.</text>
</comment>
<dbReference type="Pfam" id="PF01126">
    <property type="entry name" value="Heme_oxygenase"/>
    <property type="match status" value="1"/>
</dbReference>
<keyword evidence="6" id="KW-1185">Reference proteome</keyword>
<sequence>MTATRPEAASAAAPDTPFSTRLRERTRQGHAGAEHSGYMSALTSGELPLEGYAALAAQQHAVYAVLEEAGDAMRADPVAGLFVADELRRLGALEADLAFLLGPGWRALSAPTAATRAYCARLREVCFDWPAGFVAHHYTRYLGDLSGGQILGTLVARTYGLDEDGVRFYRFEQIPKPKSFKDRYRALLDAAPWDGQEQERVIEEVLVAYDHNTRMLASLDDVARALLRR</sequence>
<evidence type="ECO:0000256" key="2">
    <source>
        <dbReference type="ARBA" id="ARBA00022723"/>
    </source>
</evidence>
<dbReference type="Proteomes" id="UP000800981">
    <property type="component" value="Unassembled WGS sequence"/>
</dbReference>
<keyword evidence="1" id="KW-0349">Heme</keyword>
<dbReference type="InterPro" id="IPR016053">
    <property type="entry name" value="Haem_Oase-like"/>
</dbReference>
<dbReference type="PANTHER" id="PTHR10720:SF0">
    <property type="entry name" value="HEME OXYGENASE"/>
    <property type="match status" value="1"/>
</dbReference>
<reference evidence="5 6" key="1">
    <citation type="submission" date="2020-03" db="EMBL/GenBank/DDBJ databases">
        <title>Two novel Motilibacter sp.</title>
        <authorList>
            <person name="Liu S."/>
        </authorList>
    </citation>
    <scope>NUCLEOTIDE SEQUENCE [LARGE SCALE GENOMIC DNA]</scope>
    <source>
        <strain evidence="5 6">E257</strain>
    </source>
</reference>
<evidence type="ECO:0000256" key="1">
    <source>
        <dbReference type="ARBA" id="ARBA00022617"/>
    </source>
</evidence>
<keyword evidence="2" id="KW-0479">Metal-binding</keyword>
<dbReference type="Gene3D" id="1.20.910.10">
    <property type="entry name" value="Heme oxygenase-like"/>
    <property type="match status" value="1"/>
</dbReference>
<gene>
    <name evidence="5" type="ORF">G9H71_02980</name>
</gene>
<dbReference type="InterPro" id="IPR002051">
    <property type="entry name" value="Haem_Oase"/>
</dbReference>
<evidence type="ECO:0000256" key="3">
    <source>
        <dbReference type="ARBA" id="ARBA00023004"/>
    </source>
</evidence>
<dbReference type="SUPFAM" id="SSF48613">
    <property type="entry name" value="Heme oxygenase-like"/>
    <property type="match status" value="1"/>
</dbReference>